<feature type="region of interest" description="Disordered" evidence="2">
    <location>
        <begin position="1"/>
        <end position="27"/>
    </location>
</feature>
<keyword evidence="1" id="KW-0378">Hydrolase</keyword>
<dbReference type="Pfam" id="PF00293">
    <property type="entry name" value="NUDIX"/>
    <property type="match status" value="1"/>
</dbReference>
<comment type="caution">
    <text evidence="4">The sequence shown here is derived from an EMBL/GenBank/DDBJ whole genome shotgun (WGS) entry which is preliminary data.</text>
</comment>
<dbReference type="PROSITE" id="PS00893">
    <property type="entry name" value="NUDIX_BOX"/>
    <property type="match status" value="1"/>
</dbReference>
<reference evidence="5" key="1">
    <citation type="journal article" date="2019" name="Int. J. Syst. Evol. Microbiol.">
        <title>The Global Catalogue of Microorganisms (GCM) 10K type strain sequencing project: providing services to taxonomists for standard genome sequencing and annotation.</title>
        <authorList>
            <consortium name="The Broad Institute Genomics Platform"/>
            <consortium name="The Broad Institute Genome Sequencing Center for Infectious Disease"/>
            <person name="Wu L."/>
            <person name="Ma J."/>
        </authorList>
    </citation>
    <scope>NUCLEOTIDE SEQUENCE [LARGE SCALE GENOMIC DNA]</scope>
    <source>
        <strain evidence="5">XZYJ18</strain>
    </source>
</reference>
<dbReference type="EMBL" id="JBHSFQ010000013">
    <property type="protein sequence ID" value="MFC4563145.1"/>
    <property type="molecule type" value="Genomic_DNA"/>
</dbReference>
<feature type="domain" description="Nudix hydrolase" evidence="3">
    <location>
        <begin position="30"/>
        <end position="168"/>
    </location>
</feature>
<organism evidence="4 5">
    <name type="scientific">Nocardiopsis mangrovi</name>
    <dbReference type="NCBI Taxonomy" id="1179818"/>
    <lineage>
        <taxon>Bacteria</taxon>
        <taxon>Bacillati</taxon>
        <taxon>Actinomycetota</taxon>
        <taxon>Actinomycetes</taxon>
        <taxon>Streptosporangiales</taxon>
        <taxon>Nocardiopsidaceae</taxon>
        <taxon>Nocardiopsis</taxon>
    </lineage>
</organism>
<proteinExistence type="predicted"/>
<dbReference type="InterPro" id="IPR051325">
    <property type="entry name" value="Nudix_hydrolase_domain"/>
</dbReference>
<dbReference type="InterPro" id="IPR015797">
    <property type="entry name" value="NUDIX_hydrolase-like_dom_sf"/>
</dbReference>
<dbReference type="Gene3D" id="3.40.50.1240">
    <property type="entry name" value="Phosphoglycerate mutase-like"/>
    <property type="match status" value="1"/>
</dbReference>
<accession>A0ABV9DYV9</accession>
<dbReference type="RefSeq" id="WP_378574960.1">
    <property type="nucleotide sequence ID" value="NZ_JBHSFQ010000013.1"/>
</dbReference>
<dbReference type="InterPro" id="IPR000086">
    <property type="entry name" value="NUDIX_hydrolase_dom"/>
</dbReference>
<keyword evidence="5" id="KW-1185">Reference proteome</keyword>
<evidence type="ECO:0000256" key="2">
    <source>
        <dbReference type="SAM" id="MobiDB-lite"/>
    </source>
</evidence>
<evidence type="ECO:0000256" key="1">
    <source>
        <dbReference type="ARBA" id="ARBA00022801"/>
    </source>
</evidence>
<dbReference type="PROSITE" id="PS51462">
    <property type="entry name" value="NUDIX"/>
    <property type="match status" value="1"/>
</dbReference>
<dbReference type="SUPFAM" id="SSF55811">
    <property type="entry name" value="Nudix"/>
    <property type="match status" value="1"/>
</dbReference>
<dbReference type="Proteomes" id="UP001595923">
    <property type="component" value="Unassembled WGS sequence"/>
</dbReference>
<dbReference type="PANTHER" id="PTHR21340">
    <property type="entry name" value="DIADENOSINE 5,5-P1,P4-TETRAPHOSPHATE PYROPHOSPHOHYDROLASE MUTT"/>
    <property type="match status" value="1"/>
</dbReference>
<dbReference type="SUPFAM" id="SSF53254">
    <property type="entry name" value="Phosphoglycerate mutase-like"/>
    <property type="match status" value="1"/>
</dbReference>
<protein>
    <submittedName>
        <fullName evidence="4">NUDIX domain-containing protein</fullName>
    </submittedName>
</protein>
<sequence length="338" mass="35294">MSEPSRPPLGEAVVTSAFPPRDTAPGGYLEPIRAAGAVLWRPRRGGPAGDGDTAASDREVMLVHRPDRGDWSLPKGKLKSGEHTLTAAVREVTEETGCAPVLGRRLPPQRYLKNGWPKQVEWWAATPAGASAFTPNDEIDAAEWVGLGAARDRLTYDHDVQVLDNFALGPARTVPVVVLRHATAGEKGSAAADDDLLRPLDTAGRADAVELADVLGAFGPMEVVSSAAARCTETVLPYAMARSATVATGRPYTAGAGADGGFDAEGAREAFAGVLARRGPTLLCTHGELIGGLLRDALGRLGAAIPQQPGLRKGSFWVIHLDAADGTLAGAERHSARG</sequence>
<dbReference type="PANTHER" id="PTHR21340:SF0">
    <property type="entry name" value="BIS(5'-NUCLEOSYL)-TETRAPHOSPHATASE [ASYMMETRICAL]"/>
    <property type="match status" value="1"/>
</dbReference>
<evidence type="ECO:0000259" key="3">
    <source>
        <dbReference type="PROSITE" id="PS51462"/>
    </source>
</evidence>
<evidence type="ECO:0000313" key="5">
    <source>
        <dbReference type="Proteomes" id="UP001595923"/>
    </source>
</evidence>
<name>A0ABV9DYV9_9ACTN</name>
<dbReference type="Gene3D" id="3.90.79.10">
    <property type="entry name" value="Nucleoside Triphosphate Pyrophosphohydrolase"/>
    <property type="match status" value="1"/>
</dbReference>
<evidence type="ECO:0000313" key="4">
    <source>
        <dbReference type="EMBL" id="MFC4563145.1"/>
    </source>
</evidence>
<dbReference type="InterPro" id="IPR020084">
    <property type="entry name" value="NUDIX_hydrolase_CS"/>
</dbReference>
<dbReference type="CDD" id="cd03673">
    <property type="entry name" value="NUDIX_Ap6A_hydrolase"/>
    <property type="match status" value="1"/>
</dbReference>
<gene>
    <name evidence="4" type="ORF">ACFO4E_14870</name>
</gene>
<dbReference type="InterPro" id="IPR029033">
    <property type="entry name" value="His_PPase_superfam"/>
</dbReference>